<feature type="transmembrane region" description="Helical" evidence="2">
    <location>
        <begin position="46"/>
        <end position="66"/>
    </location>
</feature>
<sequence length="617" mass="70095">MQKPPVKQESLIVKVVGGIFIGIPLTIAKGILVLIPKIKRPWLERLILGILTVLSIVCAFSIGAFFDLLNLIFESEAINSGWESSIKFSFFFLVYIVIALPVFLAVAHLNQEAKLFKPEGDKPEPDPALMRRQRLKSDYHKIYLGYGLNRGKPLYLTNDQRQMHCEVVGSTGTGKTESVLLPMLAHDLAHGKGAIIIDGKGDLDLRNKIQYIVHKKEREDDFYFFSLSHPEKSNTYNPLYRGNATELKDKLINSMAWSEEFYRRMAEQAALTLLNAIVSTGKTTRFRELLGYLTDINALKQLSTETKDPVLKEDIGKMVSGFKDNHKFLAGLMSDLFLSSRSEFSNLLDTDEPEIDLLSIYENNQICYFALDLQKYADTSRRLGRMIIQDIRSVSSHIQGHITSFNRHFFPVYIDDASSFLELNFIDFLNKCRASGFAVTILHQSPGDLVYRGVPTFAQQVIENTNIKIILRQDDPYSVEKFTRIAGTRRTMISTYQTREEILGKGLTGAGSVREGQTFRIEPDLIRALKVGEAAVIWKNPSLLTEHVKLDFFGYSSYPSDFVQGQGRSSKKNGKKPQKAREVGEKKEEPKTQHEKEQVFDEIENPLQFIKELKNEK</sequence>
<feature type="compositionally biased region" description="Basic residues" evidence="1">
    <location>
        <begin position="569"/>
        <end position="578"/>
    </location>
</feature>
<name>A0A1G1KW77_9BACT</name>
<evidence type="ECO:0000256" key="2">
    <source>
        <dbReference type="SAM" id="Phobius"/>
    </source>
</evidence>
<dbReference type="Gene3D" id="3.40.50.300">
    <property type="entry name" value="P-loop containing nucleotide triphosphate hydrolases"/>
    <property type="match status" value="2"/>
</dbReference>
<proteinExistence type="predicted"/>
<keyword evidence="2" id="KW-1133">Transmembrane helix</keyword>
<dbReference type="SUPFAM" id="SSF52540">
    <property type="entry name" value="P-loop containing nucleoside triphosphate hydrolases"/>
    <property type="match status" value="1"/>
</dbReference>
<evidence type="ECO:0000313" key="5">
    <source>
        <dbReference type="Proteomes" id="UP000178187"/>
    </source>
</evidence>
<dbReference type="EMBL" id="MHFR01000043">
    <property type="protein sequence ID" value="OGW97183.1"/>
    <property type="molecule type" value="Genomic_DNA"/>
</dbReference>
<keyword evidence="2" id="KW-0472">Membrane</keyword>
<keyword evidence="2" id="KW-0812">Transmembrane</keyword>
<evidence type="ECO:0000313" key="4">
    <source>
        <dbReference type="EMBL" id="OGW97183.1"/>
    </source>
</evidence>
<comment type="caution">
    <text evidence="4">The sequence shown here is derived from an EMBL/GenBank/DDBJ whole genome shotgun (WGS) entry which is preliminary data.</text>
</comment>
<dbReference type="AlphaFoldDB" id="A0A1G1KW77"/>
<dbReference type="Proteomes" id="UP000178187">
    <property type="component" value="Unassembled WGS sequence"/>
</dbReference>
<reference evidence="4 5" key="1">
    <citation type="journal article" date="2016" name="Nat. Commun.">
        <title>Thousands of microbial genomes shed light on interconnected biogeochemical processes in an aquifer system.</title>
        <authorList>
            <person name="Anantharaman K."/>
            <person name="Brown C.T."/>
            <person name="Hug L.A."/>
            <person name="Sharon I."/>
            <person name="Castelle C.J."/>
            <person name="Probst A.J."/>
            <person name="Thomas B.C."/>
            <person name="Singh A."/>
            <person name="Wilkins M.J."/>
            <person name="Karaoz U."/>
            <person name="Brodie E.L."/>
            <person name="Williams K.H."/>
            <person name="Hubbard S.S."/>
            <person name="Banfield J.F."/>
        </authorList>
    </citation>
    <scope>NUCLEOTIDE SEQUENCE [LARGE SCALE GENOMIC DNA]</scope>
</reference>
<feature type="region of interest" description="Disordered" evidence="1">
    <location>
        <begin position="563"/>
        <end position="604"/>
    </location>
</feature>
<evidence type="ECO:0000259" key="3">
    <source>
        <dbReference type="Pfam" id="PF10412"/>
    </source>
</evidence>
<dbReference type="Pfam" id="PF10412">
    <property type="entry name" value="TrwB_AAD_bind"/>
    <property type="match status" value="1"/>
</dbReference>
<dbReference type="CDD" id="cd01127">
    <property type="entry name" value="TrwB_TraG_TraD_VirD4"/>
    <property type="match status" value="1"/>
</dbReference>
<feature type="domain" description="Type IV secretion system coupling protein TraD DNA-binding" evidence="3">
    <location>
        <begin position="158"/>
        <end position="489"/>
    </location>
</feature>
<dbReference type="PANTHER" id="PTHR30121:SF6">
    <property type="entry name" value="SLR6007 PROTEIN"/>
    <property type="match status" value="1"/>
</dbReference>
<dbReference type="InterPro" id="IPR027417">
    <property type="entry name" value="P-loop_NTPase"/>
</dbReference>
<dbReference type="PANTHER" id="PTHR30121">
    <property type="entry name" value="UNCHARACTERIZED PROTEIN YJGR-RELATED"/>
    <property type="match status" value="1"/>
</dbReference>
<feature type="transmembrane region" description="Helical" evidence="2">
    <location>
        <begin position="12"/>
        <end position="34"/>
    </location>
</feature>
<feature type="compositionally biased region" description="Basic and acidic residues" evidence="1">
    <location>
        <begin position="579"/>
        <end position="599"/>
    </location>
</feature>
<organism evidence="4 5">
    <name type="scientific">Candidatus Danuiimicrobium aquiferis</name>
    <dbReference type="NCBI Taxonomy" id="1801832"/>
    <lineage>
        <taxon>Bacteria</taxon>
        <taxon>Pseudomonadati</taxon>
        <taxon>Candidatus Omnitrophota</taxon>
        <taxon>Candidatus Danuiimicrobium</taxon>
    </lineage>
</organism>
<gene>
    <name evidence="4" type="ORF">A3G33_08390</name>
</gene>
<feature type="transmembrane region" description="Helical" evidence="2">
    <location>
        <begin position="86"/>
        <end position="107"/>
    </location>
</feature>
<dbReference type="InterPro" id="IPR051162">
    <property type="entry name" value="T4SS_component"/>
</dbReference>
<dbReference type="InterPro" id="IPR019476">
    <property type="entry name" value="T4SS_TraD_DNA-bd"/>
</dbReference>
<accession>A0A1G1KW77</accession>
<protein>
    <recommendedName>
        <fullName evidence="3">Type IV secretion system coupling protein TraD DNA-binding domain-containing protein</fullName>
    </recommendedName>
</protein>
<evidence type="ECO:0000256" key="1">
    <source>
        <dbReference type="SAM" id="MobiDB-lite"/>
    </source>
</evidence>